<evidence type="ECO:0000313" key="8">
    <source>
        <dbReference type="EMBL" id="PKU24485.1"/>
    </source>
</evidence>
<dbReference type="InterPro" id="IPR014731">
    <property type="entry name" value="ETF_asu_C"/>
</dbReference>
<proteinExistence type="inferred from homology"/>
<dbReference type="Gene3D" id="3.40.50.1220">
    <property type="entry name" value="TPP-binding domain"/>
    <property type="match status" value="1"/>
</dbReference>
<protein>
    <submittedName>
        <fullName evidence="8">Electron transfer flavoprotein subunit alpha</fullName>
    </submittedName>
</protein>
<dbReference type="GO" id="GO:0033539">
    <property type="term" value="P:fatty acid beta-oxidation using acyl-CoA dehydrogenase"/>
    <property type="evidence" value="ECO:0007669"/>
    <property type="project" value="TreeGrafter"/>
</dbReference>
<reference evidence="9" key="1">
    <citation type="submission" date="2017-12" db="EMBL/GenBank/DDBJ databases">
        <title>Draft genome sequence of Telmatospirillum siberiense 26-4b1T, an acidotolerant peatland alphaproteobacterium potentially involved in sulfur cycling.</title>
        <authorList>
            <person name="Hausmann B."/>
            <person name="Pjevac P."/>
            <person name="Schreck K."/>
            <person name="Herbold C.W."/>
            <person name="Daims H."/>
            <person name="Wagner M."/>
            <person name="Pester M."/>
            <person name="Loy A."/>
        </authorList>
    </citation>
    <scope>NUCLEOTIDE SEQUENCE [LARGE SCALE GENOMIC DNA]</scope>
    <source>
        <strain evidence="9">26-4b1</strain>
    </source>
</reference>
<evidence type="ECO:0000256" key="1">
    <source>
        <dbReference type="ARBA" id="ARBA00005817"/>
    </source>
</evidence>
<dbReference type="GO" id="GO:0050660">
    <property type="term" value="F:flavin adenine dinucleotide binding"/>
    <property type="evidence" value="ECO:0007669"/>
    <property type="project" value="InterPro"/>
</dbReference>
<dbReference type="PANTHER" id="PTHR43153">
    <property type="entry name" value="ELECTRON TRANSFER FLAVOPROTEIN ALPHA"/>
    <property type="match status" value="1"/>
</dbReference>
<organism evidence="8 9">
    <name type="scientific">Telmatospirillum siberiense</name>
    <dbReference type="NCBI Taxonomy" id="382514"/>
    <lineage>
        <taxon>Bacteria</taxon>
        <taxon>Pseudomonadati</taxon>
        <taxon>Pseudomonadota</taxon>
        <taxon>Alphaproteobacteria</taxon>
        <taxon>Rhodospirillales</taxon>
        <taxon>Rhodospirillaceae</taxon>
        <taxon>Telmatospirillum</taxon>
    </lineage>
</organism>
<feature type="domain" description="Electron transfer flavoprotein alpha/beta-subunit N-terminal" evidence="7">
    <location>
        <begin position="26"/>
        <end position="218"/>
    </location>
</feature>
<dbReference type="InterPro" id="IPR001308">
    <property type="entry name" value="ETF_a/FixB"/>
</dbReference>
<feature type="binding site" evidence="6">
    <location>
        <begin position="299"/>
        <end position="306"/>
    </location>
    <ligand>
        <name>FAD</name>
        <dbReference type="ChEBI" id="CHEBI:57692"/>
    </ligand>
</feature>
<evidence type="ECO:0000259" key="7">
    <source>
        <dbReference type="SMART" id="SM00893"/>
    </source>
</evidence>
<dbReference type="SUPFAM" id="SSF52467">
    <property type="entry name" value="DHS-like NAD/FAD-binding domain"/>
    <property type="match status" value="1"/>
</dbReference>
<dbReference type="InterPro" id="IPR018206">
    <property type="entry name" value="ETF_asu_C_CS"/>
</dbReference>
<feature type="binding site" evidence="6">
    <location>
        <position position="320"/>
    </location>
    <ligand>
        <name>FAD</name>
        <dbReference type="ChEBI" id="CHEBI:57692"/>
    </ligand>
</feature>
<evidence type="ECO:0000256" key="4">
    <source>
        <dbReference type="ARBA" id="ARBA00022827"/>
    </source>
</evidence>
<feature type="binding site" evidence="6">
    <location>
        <position position="243"/>
    </location>
    <ligand>
        <name>FAD</name>
        <dbReference type="ChEBI" id="CHEBI:57692"/>
    </ligand>
</feature>
<comment type="cofactor">
    <cofactor evidence="6">
        <name>FAD</name>
        <dbReference type="ChEBI" id="CHEBI:57692"/>
    </cofactor>
    <text evidence="6">Binds 1 FAD per dimer.</text>
</comment>
<keyword evidence="2" id="KW-0813">Transport</keyword>
<dbReference type="PROSITE" id="PS00696">
    <property type="entry name" value="ETF_ALPHA"/>
    <property type="match status" value="1"/>
</dbReference>
<feature type="binding site" evidence="6">
    <location>
        <begin position="268"/>
        <end position="269"/>
    </location>
    <ligand>
        <name>FAD</name>
        <dbReference type="ChEBI" id="CHEBI:57692"/>
    </ligand>
</feature>
<dbReference type="InterPro" id="IPR014730">
    <property type="entry name" value="ETF_a/b_N"/>
</dbReference>
<evidence type="ECO:0000256" key="3">
    <source>
        <dbReference type="ARBA" id="ARBA00022630"/>
    </source>
</evidence>
<name>A0A2N3PVS2_9PROT</name>
<dbReference type="InterPro" id="IPR033947">
    <property type="entry name" value="ETF_alpha_N"/>
</dbReference>
<keyword evidence="4 6" id="KW-0274">FAD</keyword>
<dbReference type="PANTHER" id="PTHR43153:SF1">
    <property type="entry name" value="ELECTRON TRANSFER FLAVOPROTEIN SUBUNIT ALPHA, MITOCHONDRIAL"/>
    <property type="match status" value="1"/>
</dbReference>
<feature type="binding site" evidence="6">
    <location>
        <begin position="282"/>
        <end position="286"/>
    </location>
    <ligand>
        <name>FAD</name>
        <dbReference type="ChEBI" id="CHEBI:57692"/>
    </ligand>
</feature>
<dbReference type="AlphaFoldDB" id="A0A2N3PVS2"/>
<sequence length="360" mass="38403">MTEPATSRPAGRTVELDERLKAYKGVWVFMEMERGHVHPVSWELIGEARKLADTLGVEVWGVLLATPGEANKAAAQSAFAYGADGVYLMEDAILAEYRTAPYTAGLSYLVDTYKPEILLLGATTLGRDLASAVATTLATGLTADCTKLAIDMDTRSMAATRPTFGGSLLCTIHTLKARPQMATVRPRVMAMPAKQAGRTGRIITTDLGLKEEDIVTKVLDYIPDRDQDQAQLAFADFIVAGGRGLGKPENFRLVNDLASVLGAEVGGTRPLVQAGWIGAERQIGQTGKTIRPKLYIAAGISGAIQHRVGVEGADCIVAINSDPNAPIFDFAHFGLVGDATKILPALTEAFRHRLATGNAI</sequence>
<evidence type="ECO:0000313" key="9">
    <source>
        <dbReference type="Proteomes" id="UP000233293"/>
    </source>
</evidence>
<dbReference type="OrthoDB" id="9770286at2"/>
<evidence type="ECO:0000256" key="2">
    <source>
        <dbReference type="ARBA" id="ARBA00022448"/>
    </source>
</evidence>
<comment type="caution">
    <text evidence="8">The sequence shown here is derived from an EMBL/GenBank/DDBJ whole genome shotgun (WGS) entry which is preliminary data.</text>
</comment>
<keyword evidence="5" id="KW-0249">Electron transport</keyword>
<dbReference type="InterPro" id="IPR029035">
    <property type="entry name" value="DHS-like_NAD/FAD-binding_dom"/>
</dbReference>
<accession>A0A2N3PVS2</accession>
<dbReference type="Pfam" id="PF01012">
    <property type="entry name" value="ETF"/>
    <property type="match status" value="1"/>
</dbReference>
<dbReference type="Pfam" id="PF00766">
    <property type="entry name" value="ETF_alpha"/>
    <property type="match status" value="1"/>
</dbReference>
<evidence type="ECO:0000256" key="6">
    <source>
        <dbReference type="PIRSR" id="PIRSR000089-1"/>
    </source>
</evidence>
<gene>
    <name evidence="8" type="ORF">CWS72_11610</name>
</gene>
<dbReference type="EMBL" id="PIUM01000011">
    <property type="protein sequence ID" value="PKU24485.1"/>
    <property type="molecule type" value="Genomic_DNA"/>
</dbReference>
<dbReference type="SMART" id="SM00893">
    <property type="entry name" value="ETF"/>
    <property type="match status" value="1"/>
</dbReference>
<keyword evidence="3" id="KW-0285">Flavoprotein</keyword>
<dbReference type="SUPFAM" id="SSF52402">
    <property type="entry name" value="Adenine nucleotide alpha hydrolases-like"/>
    <property type="match status" value="1"/>
</dbReference>
<dbReference type="Gene3D" id="3.40.50.620">
    <property type="entry name" value="HUPs"/>
    <property type="match status" value="1"/>
</dbReference>
<keyword evidence="9" id="KW-1185">Reference proteome</keyword>
<dbReference type="Proteomes" id="UP000233293">
    <property type="component" value="Unassembled WGS sequence"/>
</dbReference>
<dbReference type="PIRSF" id="PIRSF000089">
    <property type="entry name" value="Electra_flavoP_a"/>
    <property type="match status" value="1"/>
</dbReference>
<dbReference type="InterPro" id="IPR014729">
    <property type="entry name" value="Rossmann-like_a/b/a_fold"/>
</dbReference>
<comment type="similarity">
    <text evidence="1">Belongs to the ETF alpha-subunit/FixB family.</text>
</comment>
<dbReference type="RefSeq" id="WP_101250771.1">
    <property type="nucleotide sequence ID" value="NZ_PIUM01000011.1"/>
</dbReference>
<dbReference type="CDD" id="cd01715">
    <property type="entry name" value="ETF_alpha"/>
    <property type="match status" value="1"/>
</dbReference>
<dbReference type="GO" id="GO:0009055">
    <property type="term" value="F:electron transfer activity"/>
    <property type="evidence" value="ECO:0007669"/>
    <property type="project" value="InterPro"/>
</dbReference>
<evidence type="ECO:0000256" key="5">
    <source>
        <dbReference type="ARBA" id="ARBA00022982"/>
    </source>
</evidence>